<dbReference type="InterPro" id="IPR008814">
    <property type="entry name" value="Swp1"/>
</dbReference>
<feature type="domain" description="Ribophorin II second" evidence="4">
    <location>
        <begin position="267"/>
        <end position="362"/>
    </location>
</feature>
<evidence type="ECO:0000259" key="3">
    <source>
        <dbReference type="Pfam" id="PF23860"/>
    </source>
</evidence>
<comment type="subcellular location">
    <subcellularLocation>
        <location evidence="1">Endoplasmic reticulum membrane</location>
        <topology evidence="1">Multi-pass membrane protein</topology>
    </subcellularLocation>
</comment>
<dbReference type="EMBL" id="LGRX02021707">
    <property type="protein sequence ID" value="KAK3256386.1"/>
    <property type="molecule type" value="Genomic_DNA"/>
</dbReference>
<accession>A0AAE0FBL5</accession>
<comment type="similarity">
    <text evidence="1">Belongs to the SWP1 family.</text>
</comment>
<comment type="subunit">
    <text evidence="1">Component of the oligosaccharyltransferase (OST) complex.</text>
</comment>
<keyword evidence="6" id="KW-1185">Reference proteome</keyword>
<feature type="domain" description="Ribophorin II third" evidence="3">
    <location>
        <begin position="376"/>
        <end position="473"/>
    </location>
</feature>
<comment type="function">
    <text evidence="1">Subunit of the oligosaccharyl transferase (OST) complex that catalyzes the initial transfer of a defined glycan (Glc(3)Man(9)GlcNAc(2) in eukaryotes) from the lipid carrier dolichol-pyrophosphate to an asparagine residue within an Asn-X-Ser/Thr consensus motif in nascent polypeptide chains, the first step in protein N-glycosylation. N-glycosylation occurs cotranslationally and the complex associates with the Sec61 complex at the channel-forming translocon complex that mediates protein translocation across the endoplasmic reticulum (ER). All subunits are required for a maximal enzyme activity.</text>
</comment>
<feature type="domain" description="Ribophorin II N-terminal" evidence="2">
    <location>
        <begin position="3"/>
        <end position="259"/>
    </location>
</feature>
<dbReference type="InterPro" id="IPR055373">
    <property type="entry name" value="Ribophorin_II_N"/>
</dbReference>
<dbReference type="AlphaFoldDB" id="A0AAE0FBL5"/>
<dbReference type="Pfam" id="PF23861">
    <property type="entry name" value="Ribophorin_II_2nd"/>
    <property type="match status" value="1"/>
</dbReference>
<dbReference type="GO" id="GO:0008250">
    <property type="term" value="C:oligosaccharyltransferase complex"/>
    <property type="evidence" value="ECO:0007669"/>
    <property type="project" value="UniProtKB-UniRule"/>
</dbReference>
<name>A0AAE0FBL5_9CHLO</name>
<dbReference type="InterPro" id="IPR055374">
    <property type="entry name" value="Ribophorin_II_3rd"/>
</dbReference>
<dbReference type="PANTHER" id="PTHR12640:SF0">
    <property type="entry name" value="DOLICHYL-DIPHOSPHOOLIGOSACCHARIDE--PROTEIN GLYCOSYLTRANSFERASE SUBUNIT 2"/>
    <property type="match status" value="1"/>
</dbReference>
<protein>
    <recommendedName>
        <fullName evidence="1">Dolichyl-diphosphooligosaccharide--protein glycosyltransferase subunit 2</fullName>
    </recommendedName>
    <alternativeName>
        <fullName evidence="1">Ribophorin-2</fullName>
    </alternativeName>
</protein>
<dbReference type="Proteomes" id="UP001190700">
    <property type="component" value="Unassembled WGS sequence"/>
</dbReference>
<evidence type="ECO:0000259" key="2">
    <source>
        <dbReference type="Pfam" id="PF05817"/>
    </source>
</evidence>
<dbReference type="Pfam" id="PF05817">
    <property type="entry name" value="Ribophorin_II"/>
    <property type="match status" value="1"/>
</dbReference>
<keyword evidence="1" id="KW-0256">Endoplasmic reticulum</keyword>
<reference evidence="5 6" key="1">
    <citation type="journal article" date="2015" name="Genome Biol. Evol.">
        <title>Comparative Genomics of a Bacterivorous Green Alga Reveals Evolutionary Causalities and Consequences of Phago-Mixotrophic Mode of Nutrition.</title>
        <authorList>
            <person name="Burns J.A."/>
            <person name="Paasch A."/>
            <person name="Narechania A."/>
            <person name="Kim E."/>
        </authorList>
    </citation>
    <scope>NUCLEOTIDE SEQUENCE [LARGE SCALE GENOMIC DNA]</scope>
    <source>
        <strain evidence="5 6">PLY_AMNH</strain>
    </source>
</reference>
<dbReference type="PANTHER" id="PTHR12640">
    <property type="entry name" value="RIBOPHORIN II"/>
    <property type="match status" value="1"/>
</dbReference>
<dbReference type="GO" id="GO:0006487">
    <property type="term" value="P:protein N-linked glycosylation"/>
    <property type="evidence" value="ECO:0007669"/>
    <property type="project" value="UniProtKB-UniRule"/>
</dbReference>
<dbReference type="Pfam" id="PF23860">
    <property type="entry name" value="Ribophorin_II_3rd"/>
    <property type="match status" value="1"/>
</dbReference>
<evidence type="ECO:0000256" key="1">
    <source>
        <dbReference type="RuleBase" id="RU366029"/>
    </source>
</evidence>
<comment type="caution">
    <text evidence="5">The sequence shown here is derived from an EMBL/GenBank/DDBJ whole genome shotgun (WGS) entry which is preliminary data.</text>
</comment>
<evidence type="ECO:0000259" key="4">
    <source>
        <dbReference type="Pfam" id="PF23861"/>
    </source>
</evidence>
<proteinExistence type="inferred from homology"/>
<gene>
    <name evidence="5" type="ORF">CYMTET_34479</name>
</gene>
<evidence type="ECO:0000313" key="5">
    <source>
        <dbReference type="EMBL" id="KAK3256386.1"/>
    </source>
</evidence>
<comment type="pathway">
    <text evidence="1">Protein modification; protein glycosylation.</text>
</comment>
<sequence length="488" mass="51269">MLSYDSTRDAYYVASTFAALNFTSSTASALCSKAKDQLTSPDLTPETAFFASNVVASLGCGGLDQVAVELVKKELGRTATLPEAYRAISTLVLLKEHGVVPFGVLSSDTADEMLINLKDLIHEDGSFRYKKTDTEGSASAAGMVYEVLAGAKSLAALGAAGEAAAAEIIGTVGPLFSLAEERAEGMLEFIGEDVDGASANLVATARVLRGAAKLAAALEGHVHLPSEVVSELAAFVLSSKVVLTTSDAFHLTSALAALAGPWLTQPVAISLATPALSPSAMTVEVHLTNVMGKPAAPCTLLLLSALQDGEEEAIYRDVWLTPVETGFVMDFATANPEMGVYELILKAVQTKSLASSTAKLQLLVRAPAALSNVVLQVRDTDKDASSSTVPTTTAKFPDKAPDSLSLRKDQQLLLAFSLTSTSGKPFVPHQAMVRITRKAREAQLPAYFLATPSSNKGFAIKAPVHDIKDQLGVQEAIRLVERACASEQ</sequence>
<dbReference type="InterPro" id="IPR055375">
    <property type="entry name" value="Ribophorin_II_2nd"/>
</dbReference>
<evidence type="ECO:0000313" key="6">
    <source>
        <dbReference type="Proteomes" id="UP001190700"/>
    </source>
</evidence>
<organism evidence="5 6">
    <name type="scientific">Cymbomonas tetramitiformis</name>
    <dbReference type="NCBI Taxonomy" id="36881"/>
    <lineage>
        <taxon>Eukaryota</taxon>
        <taxon>Viridiplantae</taxon>
        <taxon>Chlorophyta</taxon>
        <taxon>Pyramimonadophyceae</taxon>
        <taxon>Pyramimonadales</taxon>
        <taxon>Pyramimonadaceae</taxon>
        <taxon>Cymbomonas</taxon>
    </lineage>
</organism>